<name>A0A0G4F3S0_9ALVE</name>
<evidence type="ECO:0000313" key="2">
    <source>
        <dbReference type="EMBL" id="CEM06485.1"/>
    </source>
</evidence>
<proteinExistence type="predicted"/>
<evidence type="ECO:0000256" key="1">
    <source>
        <dbReference type="SAM" id="MobiDB-lite"/>
    </source>
</evidence>
<dbReference type="AlphaFoldDB" id="A0A0G4F3S0"/>
<accession>A0A0G4F3S0</accession>
<dbReference type="VEuPathDB" id="CryptoDB:Cvel_14922"/>
<gene>
    <name evidence="2" type="ORF">Cvel_14922</name>
</gene>
<feature type="region of interest" description="Disordered" evidence="1">
    <location>
        <begin position="83"/>
        <end position="106"/>
    </location>
</feature>
<reference evidence="2" key="1">
    <citation type="submission" date="2014-11" db="EMBL/GenBank/DDBJ databases">
        <authorList>
            <person name="Otto D Thomas"/>
            <person name="Naeem Raeece"/>
        </authorList>
    </citation>
    <scope>NUCLEOTIDE SEQUENCE</scope>
</reference>
<dbReference type="EMBL" id="CDMZ01000090">
    <property type="protein sequence ID" value="CEM06485.1"/>
    <property type="molecule type" value="Genomic_DNA"/>
</dbReference>
<organism evidence="2">
    <name type="scientific">Chromera velia CCMP2878</name>
    <dbReference type="NCBI Taxonomy" id="1169474"/>
    <lineage>
        <taxon>Eukaryota</taxon>
        <taxon>Sar</taxon>
        <taxon>Alveolata</taxon>
        <taxon>Colpodellida</taxon>
        <taxon>Chromeraceae</taxon>
        <taxon>Chromera</taxon>
    </lineage>
</organism>
<sequence length="106" mass="11654">MTSHYISVHTYIPLLMKGSFGRHFNNQVMEASFGDIRRVMRGGQGGVGANWGTSGGFQRNPFFDVISRAQKCTWLGADPENEGFFAGGGRKDKRRTLGRAEGEEGP</sequence>
<protein>
    <submittedName>
        <fullName evidence="2">Uncharacterized protein</fullName>
    </submittedName>
</protein>